<keyword evidence="2" id="KW-0548">Nucleotidyltransferase</keyword>
<dbReference type="Pfam" id="PF14529">
    <property type="entry name" value="Exo_endo_phos_2"/>
    <property type="match status" value="1"/>
</dbReference>
<proteinExistence type="predicted"/>
<keyword evidence="2" id="KW-0695">RNA-directed DNA polymerase</keyword>
<dbReference type="Proteomes" id="UP000887159">
    <property type="component" value="Unassembled WGS sequence"/>
</dbReference>
<evidence type="ECO:0000259" key="1">
    <source>
        <dbReference type="Pfam" id="PF14529"/>
    </source>
</evidence>
<dbReference type="InterPro" id="IPR036691">
    <property type="entry name" value="Endo/exonu/phosph_ase_sf"/>
</dbReference>
<dbReference type="InterPro" id="IPR052560">
    <property type="entry name" value="RdDP_mobile_element"/>
</dbReference>
<organism evidence="2 3">
    <name type="scientific">Trichonephila clavipes</name>
    <name type="common">Golden silk orbweaver</name>
    <name type="synonym">Nephila clavipes</name>
    <dbReference type="NCBI Taxonomy" id="2585209"/>
    <lineage>
        <taxon>Eukaryota</taxon>
        <taxon>Metazoa</taxon>
        <taxon>Ecdysozoa</taxon>
        <taxon>Arthropoda</taxon>
        <taxon>Chelicerata</taxon>
        <taxon>Arachnida</taxon>
        <taxon>Araneae</taxon>
        <taxon>Araneomorphae</taxon>
        <taxon>Entelegynae</taxon>
        <taxon>Araneoidea</taxon>
        <taxon>Nephilidae</taxon>
        <taxon>Trichonephila</taxon>
    </lineage>
</organism>
<dbReference type="Gene3D" id="3.60.10.10">
    <property type="entry name" value="Endonuclease/exonuclease/phosphatase"/>
    <property type="match status" value="1"/>
</dbReference>
<keyword evidence="3" id="KW-1185">Reference proteome</keyword>
<feature type="domain" description="Endonuclease/exonuclease/phosphatase" evidence="1">
    <location>
        <begin position="148"/>
        <end position="255"/>
    </location>
</feature>
<evidence type="ECO:0000313" key="2">
    <source>
        <dbReference type="EMBL" id="GFY11715.1"/>
    </source>
</evidence>
<gene>
    <name evidence="2" type="primary">RTase</name>
    <name evidence="2" type="ORF">TNCV_1529081</name>
</gene>
<dbReference type="InterPro" id="IPR005135">
    <property type="entry name" value="Endo/exonuclease/phosphatase"/>
</dbReference>
<keyword evidence="2" id="KW-0808">Transferase</keyword>
<comment type="caution">
    <text evidence="2">The sequence shown here is derived from an EMBL/GenBank/DDBJ whole genome shotgun (WGS) entry which is preliminary data.</text>
</comment>
<protein>
    <submittedName>
        <fullName evidence="2">Probable RNA-directed DNA polymerase from transposon BS</fullName>
    </submittedName>
</protein>
<dbReference type="PANTHER" id="PTHR36688">
    <property type="entry name" value="ENDO/EXONUCLEASE/PHOSPHATASE DOMAIN-CONTAINING PROTEIN"/>
    <property type="match status" value="1"/>
</dbReference>
<name>A0A8X6SIA6_TRICX</name>
<reference evidence="2" key="1">
    <citation type="submission" date="2020-08" db="EMBL/GenBank/DDBJ databases">
        <title>Multicomponent nature underlies the extraordinary mechanical properties of spider dragline silk.</title>
        <authorList>
            <person name="Kono N."/>
            <person name="Nakamura H."/>
            <person name="Mori M."/>
            <person name="Yoshida Y."/>
            <person name="Ohtoshi R."/>
            <person name="Malay A.D."/>
            <person name="Moran D.A.P."/>
            <person name="Tomita M."/>
            <person name="Numata K."/>
            <person name="Arakawa K."/>
        </authorList>
    </citation>
    <scope>NUCLEOTIDE SEQUENCE</scope>
</reference>
<evidence type="ECO:0000313" key="3">
    <source>
        <dbReference type="Proteomes" id="UP000887159"/>
    </source>
</evidence>
<sequence length="787" mass="90729">MSFSSSLEHAASLVTQNNQECAEGLGKAPSSKNLQRSPAKYRSLKIIHCNINGISTYASRIKLEAILDIAESLEVQIIALQETKLKEHAKLKIKGYNIIRSDRQEGGGGGLAFLVRDINYRTIDNPQFTDSKLEIQRLNVIWKGENLNISNMYHPPNQKSLPDNLLDISESNLLVGDLNAKHSSWGSVINNKRGVELHNLMDDSAHLALNDGSPTYSSHSYHTEEALDVSIVSSDIFPFCKWTVLQDIGSDHLPILVELKWKQMTQLVKKKFWIFKKANWEKYRDTVDRGLLSKPPIECRSIDDLDEPWLSFKKIIFKAAGQAIPRGNYKRPSPFFMHKSPLLQPLLKKRVDIFREIKKSNNPSLRSSLNKINVEIKRTFIHLKREKWKELCKSIDAHTPNTKLWKLMKSLSITQPQQEECNTIIDDNGQISSDNKTSANLLGSYYQKTSKLTFNAMDKDTENYARKLVHGCRSSEHGIPIFKEFFTMQELNMALSNLDPSKSPGPDNIHGQMISRLNDWGKKSLLEIFNLSWRLGRLPRDWKKTLIIPIRKSSKKASYPESFRPIALTNFSYFCCEQHKLIFNVSKSTSSFFTTNRRLYNYQPQIFMESKFLPYEKHPKYLGYILDPETLSNKHIDYVINKGRKRLDLQKYIAGRDWGADAGTLRLTYTSLIRPVLEYGSQIYFSASRTNLAKLDRVQSSAARIITGMRHSCPTDLVLFEADIMPLDLRRKLLLSKYFCKLYSYGDYNRTSAYLITWTNRHRLKRDSPFSRMQAMDLLDQDIEEHF</sequence>
<dbReference type="AlphaFoldDB" id="A0A8X6SIA6"/>
<dbReference type="GO" id="GO:0003964">
    <property type="term" value="F:RNA-directed DNA polymerase activity"/>
    <property type="evidence" value="ECO:0007669"/>
    <property type="project" value="UniProtKB-KW"/>
</dbReference>
<dbReference type="EMBL" id="BMAU01021308">
    <property type="protein sequence ID" value="GFY11715.1"/>
    <property type="molecule type" value="Genomic_DNA"/>
</dbReference>
<accession>A0A8X6SIA6</accession>
<dbReference type="SUPFAM" id="SSF56219">
    <property type="entry name" value="DNase I-like"/>
    <property type="match status" value="1"/>
</dbReference>
<dbReference type="PANTHER" id="PTHR36688:SF2">
    <property type="entry name" value="ENDONUCLEASE_EXONUCLEASE_PHOSPHATASE DOMAIN-CONTAINING PROTEIN"/>
    <property type="match status" value="1"/>
</dbReference>